<protein>
    <submittedName>
        <fullName evidence="2">DDE-domain-containing protein</fullName>
    </submittedName>
</protein>
<dbReference type="AlphaFoldDB" id="A0A317SVL3"/>
<evidence type="ECO:0000313" key="2">
    <source>
        <dbReference type="EMBL" id="PWW77840.1"/>
    </source>
</evidence>
<feature type="non-terminal residue" evidence="2">
    <location>
        <position position="1"/>
    </location>
</feature>
<dbReference type="GO" id="GO:0003677">
    <property type="term" value="F:DNA binding"/>
    <property type="evidence" value="ECO:0007669"/>
    <property type="project" value="TreeGrafter"/>
</dbReference>
<gene>
    <name evidence="2" type="ORF">C7212DRAFT_176515</name>
</gene>
<dbReference type="InterPro" id="IPR004875">
    <property type="entry name" value="DDE_SF_endonuclease_dom"/>
</dbReference>
<dbReference type="PANTHER" id="PTHR19303">
    <property type="entry name" value="TRANSPOSON"/>
    <property type="match status" value="1"/>
</dbReference>
<feature type="domain" description="DDE-1" evidence="1">
    <location>
        <begin position="21"/>
        <end position="144"/>
    </location>
</feature>
<reference evidence="2 3" key="1">
    <citation type="submission" date="2018-03" db="EMBL/GenBank/DDBJ databases">
        <title>Genomes of Pezizomycetes fungi and the evolution of truffles.</title>
        <authorList>
            <person name="Murat C."/>
            <person name="Payen T."/>
            <person name="Noel B."/>
            <person name="Kuo A."/>
            <person name="Martin F.M."/>
        </authorList>
    </citation>
    <scope>NUCLEOTIDE SEQUENCE [LARGE SCALE GENOMIC DNA]</scope>
    <source>
        <strain evidence="2">091103-1</strain>
    </source>
</reference>
<proteinExistence type="predicted"/>
<dbReference type="Proteomes" id="UP000246991">
    <property type="component" value="Unassembled WGS sequence"/>
</dbReference>
<dbReference type="OrthoDB" id="3853970at2759"/>
<dbReference type="PANTHER" id="PTHR19303:SF73">
    <property type="entry name" value="PROTEIN PDC2"/>
    <property type="match status" value="1"/>
</dbReference>
<dbReference type="GO" id="GO:0005634">
    <property type="term" value="C:nucleus"/>
    <property type="evidence" value="ECO:0007669"/>
    <property type="project" value="TreeGrafter"/>
</dbReference>
<accession>A0A317SVL3</accession>
<keyword evidence="3" id="KW-1185">Reference proteome</keyword>
<dbReference type="EMBL" id="PYWC01000019">
    <property type="protein sequence ID" value="PWW77840.1"/>
    <property type="molecule type" value="Genomic_DNA"/>
</dbReference>
<organism evidence="2 3">
    <name type="scientific">Tuber magnatum</name>
    <name type="common">white Piedmont truffle</name>
    <dbReference type="NCBI Taxonomy" id="42249"/>
    <lineage>
        <taxon>Eukaryota</taxon>
        <taxon>Fungi</taxon>
        <taxon>Dikarya</taxon>
        <taxon>Ascomycota</taxon>
        <taxon>Pezizomycotina</taxon>
        <taxon>Pezizomycetes</taxon>
        <taxon>Pezizales</taxon>
        <taxon>Tuberaceae</taxon>
        <taxon>Tuber</taxon>
    </lineage>
</organism>
<evidence type="ECO:0000313" key="3">
    <source>
        <dbReference type="Proteomes" id="UP000246991"/>
    </source>
</evidence>
<evidence type="ECO:0000259" key="1">
    <source>
        <dbReference type="Pfam" id="PF03184"/>
    </source>
</evidence>
<name>A0A317SVL3_9PEZI</name>
<dbReference type="InterPro" id="IPR050863">
    <property type="entry name" value="CenT-Element_Derived"/>
</dbReference>
<dbReference type="Pfam" id="PF03184">
    <property type="entry name" value="DDE_1"/>
    <property type="match status" value="1"/>
</dbReference>
<sequence length="144" mass="17009">YRMPPSVGLTLWPTNSQKGEKTRLTHSFCVNGTRSDEREELVIAHTRQPQCFGKRSLQSLGYDYYFNKKAWMTRTIWLEWLKRFNEDMERQNCQIILLVDNCSAHIEPIDYTLKAIRLEFLPPNTTSQLQPLDSGIIRTFKAYY</sequence>
<dbReference type="STRING" id="42249.A0A317SVL3"/>
<comment type="caution">
    <text evidence="2">The sequence shown here is derived from an EMBL/GenBank/DDBJ whole genome shotgun (WGS) entry which is preliminary data.</text>
</comment>